<evidence type="ECO:0000256" key="3">
    <source>
        <dbReference type="PIRSR" id="PIRSR004576-50"/>
    </source>
</evidence>
<proteinExistence type="predicted"/>
<dbReference type="Gene3D" id="1.10.443.10">
    <property type="entry name" value="Intergrase catalytic core"/>
    <property type="match status" value="1"/>
</dbReference>
<dbReference type="PANTHER" id="PTHR30349:SF90">
    <property type="entry name" value="TYROSINE RECOMBINASE XERD"/>
    <property type="match status" value="1"/>
</dbReference>
<dbReference type="GO" id="GO:0003677">
    <property type="term" value="F:DNA binding"/>
    <property type="evidence" value="ECO:0007669"/>
    <property type="project" value="InterPro"/>
</dbReference>
<dbReference type="AlphaFoldDB" id="A0A6H0A333"/>
<sequence length="255" mass="29215">MNLPAFVHHSPALQVTATSAPFDYGRALSLREMARHYTEMPKYLLAPEVAGLLHYLPDWNQHAFINTLWNTGARLNEALALRRRDFHLNEEIPHVVVRTAKQRRTAGGRPKKGKSANRVIPLSDPGYVDEMRRLFASTRERFEDDRLTGERRAMPVWGVTDRTVRNWLERAIDAAERDGVKFSIPVSPHTFRHSFAMHLLYGHVHPKVLQGLMGHEKFESTEVYTKIFALDVAASQQVRFSLDTQDALQLLRGKN</sequence>
<dbReference type="RefSeq" id="WP_181726278.1">
    <property type="nucleotide sequence ID" value="NZ_JASGNS010000002.1"/>
</dbReference>
<feature type="active site" description="O-(3'-phospho-DNA)-tyrosine intermediate" evidence="3">
    <location>
        <position position="224"/>
    </location>
</feature>
<dbReference type="InterPro" id="IPR016423">
    <property type="entry name" value="Resolvase_Rsv"/>
</dbReference>
<keyword evidence="2" id="KW-0233">DNA recombination</keyword>
<dbReference type="InterPro" id="IPR013762">
    <property type="entry name" value="Integrase-like_cat_sf"/>
</dbReference>
<evidence type="ECO:0000256" key="2">
    <source>
        <dbReference type="ARBA" id="ARBA00023172"/>
    </source>
</evidence>
<dbReference type="PROSITE" id="PS51898">
    <property type="entry name" value="TYR_RECOMBINASE"/>
    <property type="match status" value="1"/>
</dbReference>
<dbReference type="CDD" id="cd00397">
    <property type="entry name" value="DNA_BRE_C"/>
    <property type="match status" value="1"/>
</dbReference>
<dbReference type="PIRSF" id="PIRSF004576">
    <property type="entry name" value="Resolvase_Rsv"/>
    <property type="match status" value="1"/>
</dbReference>
<evidence type="ECO:0000256" key="1">
    <source>
        <dbReference type="ARBA" id="ARBA00022908"/>
    </source>
</evidence>
<accession>A0A6H0A333</accession>
<dbReference type="EMBL" id="MN842294">
    <property type="protein sequence ID" value="QIS34326.1"/>
    <property type="molecule type" value="Genomic_DNA"/>
</dbReference>
<keyword evidence="5" id="KW-0614">Plasmid</keyword>
<reference evidence="5" key="1">
    <citation type="submission" date="2019-12" db="EMBL/GenBank/DDBJ databases">
        <title>Compelete sequence of Tn6502.</title>
        <authorList>
            <person name="Zhou D."/>
        </authorList>
    </citation>
    <scope>NUCLEOTIDE SEQUENCE</scope>
    <source>
        <strain evidence="5">G426</strain>
        <plasmid evidence="5">pG426-FII</plasmid>
    </source>
</reference>
<feature type="domain" description="Tyr recombinase" evidence="4">
    <location>
        <begin position="39"/>
        <end position="237"/>
    </location>
</feature>
<dbReference type="InterPro" id="IPR050090">
    <property type="entry name" value="Tyrosine_recombinase_XerCD"/>
</dbReference>
<name>A0A6H0A333_9ENTR</name>
<protein>
    <submittedName>
        <fullName evidence="5">Resolvase</fullName>
    </submittedName>
</protein>
<dbReference type="InterPro" id="IPR002104">
    <property type="entry name" value="Integrase_catalytic"/>
</dbReference>
<keyword evidence="1" id="KW-0229">DNA integration</keyword>
<dbReference type="GO" id="GO:0015074">
    <property type="term" value="P:DNA integration"/>
    <property type="evidence" value="ECO:0007669"/>
    <property type="project" value="UniProtKB-KW"/>
</dbReference>
<dbReference type="PANTHER" id="PTHR30349">
    <property type="entry name" value="PHAGE INTEGRASE-RELATED"/>
    <property type="match status" value="1"/>
</dbReference>
<dbReference type="SUPFAM" id="SSF56349">
    <property type="entry name" value="DNA breaking-rejoining enzymes"/>
    <property type="match status" value="1"/>
</dbReference>
<dbReference type="InterPro" id="IPR011010">
    <property type="entry name" value="DNA_brk_join_enz"/>
</dbReference>
<dbReference type="GO" id="GO:0006310">
    <property type="term" value="P:DNA recombination"/>
    <property type="evidence" value="ECO:0007669"/>
    <property type="project" value="UniProtKB-KW"/>
</dbReference>
<evidence type="ECO:0000313" key="5">
    <source>
        <dbReference type="EMBL" id="QIS34326.1"/>
    </source>
</evidence>
<dbReference type="Pfam" id="PF00589">
    <property type="entry name" value="Phage_integrase"/>
    <property type="match status" value="1"/>
</dbReference>
<evidence type="ECO:0000259" key="4">
    <source>
        <dbReference type="PROSITE" id="PS51898"/>
    </source>
</evidence>
<geneLocation type="plasmid" evidence="5">
    <name>pG426-FII</name>
</geneLocation>
<organism evidence="5">
    <name type="scientific">Leclercia adecarboxylata</name>
    <dbReference type="NCBI Taxonomy" id="83655"/>
    <lineage>
        <taxon>Bacteria</taxon>
        <taxon>Pseudomonadati</taxon>
        <taxon>Pseudomonadota</taxon>
        <taxon>Gammaproteobacteria</taxon>
        <taxon>Enterobacterales</taxon>
        <taxon>Enterobacteriaceae</taxon>
        <taxon>Leclercia</taxon>
    </lineage>
</organism>